<organism evidence="5 6">
    <name type="scientific">Meganyctiphanes norvegica</name>
    <name type="common">Northern krill</name>
    <name type="synonym">Thysanopoda norvegica</name>
    <dbReference type="NCBI Taxonomy" id="48144"/>
    <lineage>
        <taxon>Eukaryota</taxon>
        <taxon>Metazoa</taxon>
        <taxon>Ecdysozoa</taxon>
        <taxon>Arthropoda</taxon>
        <taxon>Crustacea</taxon>
        <taxon>Multicrustacea</taxon>
        <taxon>Malacostraca</taxon>
        <taxon>Eumalacostraca</taxon>
        <taxon>Eucarida</taxon>
        <taxon>Euphausiacea</taxon>
        <taxon>Euphausiidae</taxon>
        <taxon>Meganyctiphanes</taxon>
    </lineage>
</organism>
<protein>
    <recommendedName>
        <fullName evidence="4">PH domain-containing protein</fullName>
    </recommendedName>
</protein>
<reference evidence="5 6" key="1">
    <citation type="submission" date="2024-05" db="EMBL/GenBank/DDBJ databases">
        <authorList>
            <person name="Wallberg A."/>
        </authorList>
    </citation>
    <scope>NUCLEOTIDE SEQUENCE [LARGE SCALE GENOMIC DNA]</scope>
</reference>
<accession>A0AAV2Q741</accession>
<proteinExistence type="predicted"/>
<keyword evidence="6" id="KW-1185">Reference proteome</keyword>
<dbReference type="AlphaFoldDB" id="A0AAV2Q741"/>
<dbReference type="EMBL" id="CAXKWB010003516">
    <property type="protein sequence ID" value="CAL4069398.1"/>
    <property type="molecule type" value="Genomic_DNA"/>
</dbReference>
<dbReference type="GO" id="GO:0045595">
    <property type="term" value="P:regulation of cell differentiation"/>
    <property type="evidence" value="ECO:0007669"/>
    <property type="project" value="TreeGrafter"/>
</dbReference>
<feature type="domain" description="PH" evidence="4">
    <location>
        <begin position="15"/>
        <end position="129"/>
    </location>
</feature>
<dbReference type="SUPFAM" id="SSF50729">
    <property type="entry name" value="PH domain-like"/>
    <property type="match status" value="1"/>
</dbReference>
<dbReference type="PANTHER" id="PTHR14309">
    <property type="entry name" value="EXPRESSED PROTEIN"/>
    <property type="match status" value="1"/>
</dbReference>
<dbReference type="InterPro" id="IPR001849">
    <property type="entry name" value="PH_domain"/>
</dbReference>
<gene>
    <name evidence="5" type="ORF">MNOR_LOCUS7819</name>
</gene>
<comment type="caution">
    <text evidence="5">The sequence shown here is derived from an EMBL/GenBank/DDBJ whole genome shotgun (WGS) entry which is preliminary data.</text>
</comment>
<dbReference type="InterPro" id="IPR039680">
    <property type="entry name" value="PLEKHB1/2"/>
</dbReference>
<dbReference type="PANTHER" id="PTHR14309:SF12">
    <property type="entry name" value="PH DOMAIN-CONTAINING PROTEIN"/>
    <property type="match status" value="1"/>
</dbReference>
<keyword evidence="2" id="KW-0472">Membrane</keyword>
<dbReference type="InterPro" id="IPR011993">
    <property type="entry name" value="PH-like_dom_sf"/>
</dbReference>
<dbReference type="Gene3D" id="2.30.29.30">
    <property type="entry name" value="Pleckstrin-homology domain (PH domain)/Phosphotyrosine-binding domain (PTB)"/>
    <property type="match status" value="1"/>
</dbReference>
<evidence type="ECO:0000256" key="1">
    <source>
        <dbReference type="ARBA" id="ARBA00004370"/>
    </source>
</evidence>
<comment type="subcellular location">
    <subcellularLocation>
        <location evidence="1">Membrane</location>
    </subcellularLocation>
</comment>
<dbReference type="SMART" id="SM00233">
    <property type="entry name" value="PH"/>
    <property type="match status" value="1"/>
</dbReference>
<dbReference type="Proteomes" id="UP001497623">
    <property type="component" value="Unassembled WGS sequence"/>
</dbReference>
<dbReference type="GO" id="GO:0016020">
    <property type="term" value="C:membrane"/>
    <property type="evidence" value="ECO:0007669"/>
    <property type="project" value="UniProtKB-SubCell"/>
</dbReference>
<evidence type="ECO:0000256" key="2">
    <source>
        <dbReference type="ARBA" id="ARBA00023136"/>
    </source>
</evidence>
<feature type="non-terminal residue" evidence="5">
    <location>
        <position position="170"/>
    </location>
</feature>
<sequence length="170" mass="18792">MCSNDDAVMTISMTKPVRKGFLSRYKKRFIGSNWREEWFVLHEDSALEWYKDQYEEDIAGAIMIKDAPEMMAAGPYALYVPGKPDIPKAADPNCLMVFGNREKTKTYWFICQNQDELNQWMTAISNTLPPPPQAPAPAAGDKTQAPAPAVNDPPPAYSSTVPGVAPSAPP</sequence>
<evidence type="ECO:0000313" key="5">
    <source>
        <dbReference type="EMBL" id="CAL4069398.1"/>
    </source>
</evidence>
<feature type="region of interest" description="Disordered" evidence="3">
    <location>
        <begin position="124"/>
        <end position="170"/>
    </location>
</feature>
<name>A0AAV2Q741_MEGNR</name>
<dbReference type="PROSITE" id="PS50003">
    <property type="entry name" value="PH_DOMAIN"/>
    <property type="match status" value="1"/>
</dbReference>
<evidence type="ECO:0000256" key="3">
    <source>
        <dbReference type="SAM" id="MobiDB-lite"/>
    </source>
</evidence>
<dbReference type="Pfam" id="PF00169">
    <property type="entry name" value="PH"/>
    <property type="match status" value="1"/>
</dbReference>
<evidence type="ECO:0000313" key="6">
    <source>
        <dbReference type="Proteomes" id="UP001497623"/>
    </source>
</evidence>
<evidence type="ECO:0000259" key="4">
    <source>
        <dbReference type="PROSITE" id="PS50003"/>
    </source>
</evidence>